<evidence type="ECO:0000313" key="2">
    <source>
        <dbReference type="Proteomes" id="UP000243376"/>
    </source>
</evidence>
<name>A0A2J6WYY4_9CHLR</name>
<sequence>MTSRRRPGASADFEEIRPNLFLIHNPALGPVLRGEGERDGFHFHLTSRRREGLLGRLANRGFVTLTIADRIAALPTPPITTLGPLHRLSIGPKQQLALLDLAAPNGWRLVLPVNGVVELPIGRIVRYRRGRGPVEYMRITAGGWQYLPADDALLLAYGQLPRPSFLRLVPDDGGVAIPTLPLPTAYRQVLGQIAHPHPTGWLLTNDTERALATTLLAKLGVTVVTPEG</sequence>
<comment type="caution">
    <text evidence="1">The sequence shown here is derived from an EMBL/GenBank/DDBJ whole genome shotgun (WGS) entry which is preliminary data.</text>
</comment>
<proteinExistence type="predicted"/>
<protein>
    <submittedName>
        <fullName evidence="1">Uncharacterized protein</fullName>
    </submittedName>
</protein>
<dbReference type="Proteomes" id="UP000243376">
    <property type="component" value="Unassembled WGS sequence"/>
</dbReference>
<dbReference type="EMBL" id="PNIQ01000856">
    <property type="protein sequence ID" value="PMP76532.1"/>
    <property type="molecule type" value="Genomic_DNA"/>
</dbReference>
<evidence type="ECO:0000313" key="1">
    <source>
        <dbReference type="EMBL" id="PMP76532.1"/>
    </source>
</evidence>
<dbReference type="AlphaFoldDB" id="A0A2J6WYY4"/>
<organism evidence="1 2">
    <name type="scientific">Chloroflexus aggregans</name>
    <dbReference type="NCBI Taxonomy" id="152260"/>
    <lineage>
        <taxon>Bacteria</taxon>
        <taxon>Bacillati</taxon>
        <taxon>Chloroflexota</taxon>
        <taxon>Chloroflexia</taxon>
        <taxon>Chloroflexales</taxon>
        <taxon>Chloroflexineae</taxon>
        <taxon>Chloroflexaceae</taxon>
        <taxon>Chloroflexus</taxon>
    </lineage>
</organism>
<gene>
    <name evidence="1" type="ORF">C0184_12820</name>
</gene>
<reference evidence="1 2" key="1">
    <citation type="submission" date="2018-01" db="EMBL/GenBank/DDBJ databases">
        <title>Metagenomic assembled genomes from two thermal pools in the Uzon Caldera, Kamchatka, Russia.</title>
        <authorList>
            <person name="Wilkins L."/>
            <person name="Ettinger C."/>
        </authorList>
    </citation>
    <scope>NUCLEOTIDE SEQUENCE [LARGE SCALE GENOMIC DNA]</scope>
    <source>
        <strain evidence="1">ZAV-02</strain>
    </source>
</reference>
<accession>A0A2J6WYY4</accession>